<name>A0ABT7LFE0_9BURK</name>
<dbReference type="Pfam" id="PF03472">
    <property type="entry name" value="Autoind_bind"/>
    <property type="match status" value="1"/>
</dbReference>
<dbReference type="SUPFAM" id="SSF75516">
    <property type="entry name" value="Pheromone-binding domain of LuxR-like quorum-sensing transcription factors"/>
    <property type="match status" value="1"/>
</dbReference>
<accession>A0ABT7LFE0</accession>
<feature type="domain" description="HTH luxR-type" evidence="4">
    <location>
        <begin position="166"/>
        <end position="231"/>
    </location>
</feature>
<dbReference type="SUPFAM" id="SSF46894">
    <property type="entry name" value="C-terminal effector domain of the bipartite response regulators"/>
    <property type="match status" value="1"/>
</dbReference>
<dbReference type="EMBL" id="JASVDS010000001">
    <property type="protein sequence ID" value="MDL5031017.1"/>
    <property type="molecule type" value="Genomic_DNA"/>
</dbReference>
<evidence type="ECO:0000256" key="2">
    <source>
        <dbReference type="ARBA" id="ARBA00023125"/>
    </source>
</evidence>
<evidence type="ECO:0000313" key="5">
    <source>
        <dbReference type="EMBL" id="MDL5031017.1"/>
    </source>
</evidence>
<dbReference type="InterPro" id="IPR005143">
    <property type="entry name" value="TF_LuxR_autoind-bd_dom"/>
</dbReference>
<keyword evidence="1" id="KW-0805">Transcription regulation</keyword>
<gene>
    <name evidence="5" type="ORF">QRD43_03780</name>
</gene>
<evidence type="ECO:0000256" key="3">
    <source>
        <dbReference type="ARBA" id="ARBA00023163"/>
    </source>
</evidence>
<dbReference type="Gene3D" id="3.30.450.80">
    <property type="entry name" value="Transcription factor LuxR-like, autoinducer-binding domain"/>
    <property type="match status" value="1"/>
</dbReference>
<dbReference type="InterPro" id="IPR016032">
    <property type="entry name" value="Sig_transdc_resp-reg_C-effctor"/>
</dbReference>
<keyword evidence="6" id="KW-1185">Reference proteome</keyword>
<dbReference type="Pfam" id="PF00196">
    <property type="entry name" value="GerE"/>
    <property type="match status" value="1"/>
</dbReference>
<sequence>MLHKDHLGVLAAQSEGEFRAEIARFANNLGFRTADALTVLDHEASETQFVYVSTIENPSWYALDPGYGRRDPVMQHCKRSSVPMVWGARTYVETGLVDIHDVLSAFGMQSGIHTCCHLRNGRHFVMSMHTDKDVLADSRHVSHALPQLQLFMTHALDAAFRLFLPAETLSVELTRMEVDVLSWLLDGKSKEEIAVLLNVSSDALTICLRRLEQSLSCANEHQAALKALRLGIIH</sequence>
<dbReference type="PROSITE" id="PS50043">
    <property type="entry name" value="HTH_LUXR_2"/>
    <property type="match status" value="1"/>
</dbReference>
<dbReference type="InterPro" id="IPR000792">
    <property type="entry name" value="Tscrpt_reg_LuxR_C"/>
</dbReference>
<dbReference type="InterPro" id="IPR036693">
    <property type="entry name" value="TF_LuxR_autoind-bd_dom_sf"/>
</dbReference>
<evidence type="ECO:0000313" key="6">
    <source>
        <dbReference type="Proteomes" id="UP001238603"/>
    </source>
</evidence>
<proteinExistence type="predicted"/>
<keyword evidence="3" id="KW-0804">Transcription</keyword>
<dbReference type="Proteomes" id="UP001238603">
    <property type="component" value="Unassembled WGS sequence"/>
</dbReference>
<dbReference type="SMART" id="SM00421">
    <property type="entry name" value="HTH_LUXR"/>
    <property type="match status" value="1"/>
</dbReference>
<protein>
    <submittedName>
        <fullName evidence="5">Autoinducer binding domain-containing protein</fullName>
    </submittedName>
</protein>
<comment type="caution">
    <text evidence="5">The sequence shown here is derived from an EMBL/GenBank/DDBJ whole genome shotgun (WGS) entry which is preliminary data.</text>
</comment>
<dbReference type="RefSeq" id="WP_285981137.1">
    <property type="nucleotide sequence ID" value="NZ_JASVDS010000001.1"/>
</dbReference>
<organism evidence="5 6">
    <name type="scientific">Roseateles subflavus</name>
    <dbReference type="NCBI Taxonomy" id="3053353"/>
    <lineage>
        <taxon>Bacteria</taxon>
        <taxon>Pseudomonadati</taxon>
        <taxon>Pseudomonadota</taxon>
        <taxon>Betaproteobacteria</taxon>
        <taxon>Burkholderiales</taxon>
        <taxon>Sphaerotilaceae</taxon>
        <taxon>Roseateles</taxon>
    </lineage>
</organism>
<evidence type="ECO:0000256" key="1">
    <source>
        <dbReference type="ARBA" id="ARBA00023015"/>
    </source>
</evidence>
<reference evidence="5 6" key="1">
    <citation type="submission" date="2023-06" db="EMBL/GenBank/DDBJ databases">
        <title>Pelomonas sp. APW6 16S ribosomal RNA gene genome sequencing and assembly.</title>
        <authorList>
            <person name="Woo H."/>
        </authorList>
    </citation>
    <scope>NUCLEOTIDE SEQUENCE [LARGE SCALE GENOMIC DNA]</scope>
    <source>
        <strain evidence="5 6">APW6</strain>
    </source>
</reference>
<evidence type="ECO:0000259" key="4">
    <source>
        <dbReference type="PROSITE" id="PS50043"/>
    </source>
</evidence>
<dbReference type="InterPro" id="IPR036388">
    <property type="entry name" value="WH-like_DNA-bd_sf"/>
</dbReference>
<dbReference type="Gene3D" id="1.10.10.10">
    <property type="entry name" value="Winged helix-like DNA-binding domain superfamily/Winged helix DNA-binding domain"/>
    <property type="match status" value="1"/>
</dbReference>
<keyword evidence="2" id="KW-0238">DNA-binding</keyword>